<evidence type="ECO:0000256" key="1">
    <source>
        <dbReference type="ARBA" id="ARBA00010415"/>
    </source>
</evidence>
<feature type="domain" description="Sm" evidence="7">
    <location>
        <begin position="10"/>
        <end position="92"/>
    </location>
</feature>
<evidence type="ECO:0000259" key="4">
    <source>
        <dbReference type="PROSITE" id="PS50229"/>
    </source>
</evidence>
<dbReference type="SUPFAM" id="SSF50729">
    <property type="entry name" value="PH domain-like"/>
    <property type="match status" value="1"/>
</dbReference>
<dbReference type="InterPro" id="IPR011993">
    <property type="entry name" value="PH-like_dom_sf"/>
</dbReference>
<evidence type="ECO:0000313" key="9">
    <source>
        <dbReference type="Proteomes" id="UP000218231"/>
    </source>
</evidence>
<dbReference type="PROSITE" id="PS50229">
    <property type="entry name" value="WH1"/>
    <property type="match status" value="1"/>
</dbReference>
<dbReference type="PANTHER" id="PTHR13586:SF0">
    <property type="entry name" value="TRAILER HITCH, ISOFORM H"/>
    <property type="match status" value="1"/>
</dbReference>
<evidence type="ECO:0000313" key="8">
    <source>
        <dbReference type="EMBL" id="PAV88869.1"/>
    </source>
</evidence>
<evidence type="ECO:0000259" key="6">
    <source>
        <dbReference type="PROSITE" id="PS51513"/>
    </source>
</evidence>
<gene>
    <name evidence="8" type="ORF">WR25_01736</name>
</gene>
<name>A0A2A2LRV1_9BILA</name>
<feature type="domain" description="FFD box profile" evidence="6">
    <location>
        <begin position="301"/>
        <end position="317"/>
    </location>
</feature>
<dbReference type="OrthoDB" id="21539at2759"/>
<dbReference type="Gene3D" id="2.30.29.30">
    <property type="entry name" value="Pleckstrin-homology domain (PH domain)/Phosphotyrosine-binding domain (PTB)"/>
    <property type="match status" value="1"/>
</dbReference>
<dbReference type="AlphaFoldDB" id="A0A2A2LRV1"/>
<feature type="region of interest" description="Disordered" evidence="3">
    <location>
        <begin position="278"/>
        <end position="305"/>
    </location>
</feature>
<feature type="short sequence motif" description="FFD box" evidence="2">
    <location>
        <begin position="301"/>
        <end position="317"/>
    </location>
</feature>
<feature type="domain" description="DFDF" evidence="5">
    <location>
        <begin position="247"/>
        <end position="283"/>
    </location>
</feature>
<dbReference type="GO" id="GO:0033962">
    <property type="term" value="P:P-body assembly"/>
    <property type="evidence" value="ECO:0007669"/>
    <property type="project" value="TreeGrafter"/>
</dbReference>
<dbReference type="GO" id="GO:0000932">
    <property type="term" value="C:P-body"/>
    <property type="evidence" value="ECO:0007669"/>
    <property type="project" value="TreeGrafter"/>
</dbReference>
<feature type="domain" description="WH1" evidence="4">
    <location>
        <begin position="412"/>
        <end position="526"/>
    </location>
</feature>
<dbReference type="InterPro" id="IPR047575">
    <property type="entry name" value="Sm"/>
</dbReference>
<dbReference type="InterPro" id="IPR000697">
    <property type="entry name" value="WH1/EVH1_dom"/>
</dbReference>
<comment type="similarity">
    <text evidence="1">Belongs to the LSM14 family.</text>
</comment>
<dbReference type="PANTHER" id="PTHR13586">
    <property type="entry name" value="SCD6 PROTEIN-RELATED"/>
    <property type="match status" value="1"/>
</dbReference>
<evidence type="ECO:0000256" key="3">
    <source>
        <dbReference type="SAM" id="MobiDB-lite"/>
    </source>
</evidence>
<dbReference type="Pfam" id="PF09532">
    <property type="entry name" value="FDF"/>
    <property type="match status" value="1"/>
</dbReference>
<dbReference type="PROSITE" id="PS52002">
    <property type="entry name" value="SM"/>
    <property type="match status" value="1"/>
</dbReference>
<organism evidence="8 9">
    <name type="scientific">Diploscapter pachys</name>
    <dbReference type="NCBI Taxonomy" id="2018661"/>
    <lineage>
        <taxon>Eukaryota</taxon>
        <taxon>Metazoa</taxon>
        <taxon>Ecdysozoa</taxon>
        <taxon>Nematoda</taxon>
        <taxon>Chromadorea</taxon>
        <taxon>Rhabditida</taxon>
        <taxon>Rhabditina</taxon>
        <taxon>Rhabditomorpha</taxon>
        <taxon>Rhabditoidea</taxon>
        <taxon>Rhabditidae</taxon>
        <taxon>Diploscapter</taxon>
    </lineage>
</organism>
<dbReference type="STRING" id="2018661.A0A2A2LRV1"/>
<evidence type="ECO:0000259" key="7">
    <source>
        <dbReference type="PROSITE" id="PS52002"/>
    </source>
</evidence>
<accession>A0A2A2LRV1</accession>
<comment type="caution">
    <text evidence="8">The sequence shown here is derived from an EMBL/GenBank/DDBJ whole genome shotgun (WGS) entry which is preliminary data.</text>
</comment>
<sequence length="542" mass="60111">MTGVAAAAGSGGTGQTPYIGSKISLISKLDIRYEGILYTVDTNDSTIALAKVRSYGTEDRKCAKPVAARDDVYEYIIFKAADIKELVVTDTPKVVKMEKTAGIGLHADPAIVSASARHVPVSPSHPSAALTPPQQLMQRLSHPPNQMPPMQDFGAFNRTPPDDNRGAPGFIRSSIHPGNNRGGFRGINNLPGSLHGGNRGFMPRGGNQMGGFRGNHRGFSFQQQHHGGFNRSSQLNGLNGMGMARPNPKGEKLKFDGDFDFEKANQKFKEEIIGKMEEMKLSGGDSEKEEKSTAPHDPNKPFYDKKNSFFDRISCEAIEKAKGNTGKPDWKKEWQTNQETFGSSAQMDVRSMAFYRGRGRGRGFGARGFGRGGFQRGAYRGGPRPSVAQVHFHRRARMSRAFAKKDEITQVLQSGRMKRLFTTSSQLFRQELDQWKELTAKPIFVHIFHDQLEDVTKMLALDDNHYLIINNVPLSSNFTISSPSSCFVHFVSNKFDKNCDVYGFGFKEPADMERFYNKLSEIRSSAIASLTPTFHSPGLLLR</sequence>
<reference evidence="8 9" key="1">
    <citation type="journal article" date="2017" name="Curr. Biol.">
        <title>Genome architecture and evolution of a unichromosomal asexual nematode.</title>
        <authorList>
            <person name="Fradin H."/>
            <person name="Zegar C."/>
            <person name="Gutwein M."/>
            <person name="Lucas J."/>
            <person name="Kovtun M."/>
            <person name="Corcoran D."/>
            <person name="Baugh L.R."/>
            <person name="Kiontke K."/>
            <person name="Gunsalus K."/>
            <person name="Fitch D.H."/>
            <person name="Piano F."/>
        </authorList>
    </citation>
    <scope>NUCLEOTIDE SEQUENCE [LARGE SCALE GENOMIC DNA]</scope>
    <source>
        <strain evidence="8">PF1309</strain>
    </source>
</reference>
<evidence type="ECO:0000259" key="5">
    <source>
        <dbReference type="PROSITE" id="PS51512"/>
    </source>
</evidence>
<dbReference type="SUPFAM" id="SSF50182">
    <property type="entry name" value="Sm-like ribonucleoproteins"/>
    <property type="match status" value="1"/>
</dbReference>
<dbReference type="SMART" id="SM01199">
    <property type="entry name" value="FDF"/>
    <property type="match status" value="1"/>
</dbReference>
<dbReference type="EMBL" id="LIAE01006488">
    <property type="protein sequence ID" value="PAV88869.1"/>
    <property type="molecule type" value="Genomic_DNA"/>
</dbReference>
<protein>
    <submittedName>
        <fullName evidence="8">Uncharacterized protein</fullName>
    </submittedName>
</protein>
<proteinExistence type="inferred from homology"/>
<dbReference type="InterPro" id="IPR010920">
    <property type="entry name" value="LSM_dom_sf"/>
</dbReference>
<dbReference type="InterPro" id="IPR019050">
    <property type="entry name" value="FDF_dom"/>
</dbReference>
<dbReference type="PROSITE" id="PS51513">
    <property type="entry name" value="FFD"/>
    <property type="match status" value="1"/>
</dbReference>
<dbReference type="SMART" id="SM01271">
    <property type="entry name" value="LSM14"/>
    <property type="match status" value="1"/>
</dbReference>
<dbReference type="Gene3D" id="2.30.30.100">
    <property type="match status" value="1"/>
</dbReference>
<evidence type="ECO:0000256" key="2">
    <source>
        <dbReference type="PROSITE-ProRule" id="PRU00846"/>
    </source>
</evidence>
<dbReference type="Pfam" id="PF12701">
    <property type="entry name" value="LSM14"/>
    <property type="match status" value="1"/>
</dbReference>
<dbReference type="InterPro" id="IPR025761">
    <property type="entry name" value="FFD_box"/>
</dbReference>
<dbReference type="GO" id="GO:0003729">
    <property type="term" value="F:mRNA binding"/>
    <property type="evidence" value="ECO:0007669"/>
    <property type="project" value="TreeGrafter"/>
</dbReference>
<dbReference type="PROSITE" id="PS51512">
    <property type="entry name" value="DFDF"/>
    <property type="match status" value="1"/>
</dbReference>
<dbReference type="InterPro" id="IPR025762">
    <property type="entry name" value="DFDF"/>
</dbReference>
<dbReference type="Proteomes" id="UP000218231">
    <property type="component" value="Unassembled WGS sequence"/>
</dbReference>
<dbReference type="InterPro" id="IPR025609">
    <property type="entry name" value="Lsm14-like_N"/>
</dbReference>
<dbReference type="GO" id="GO:0034063">
    <property type="term" value="P:stress granule assembly"/>
    <property type="evidence" value="ECO:0007669"/>
    <property type="project" value="TreeGrafter"/>
</dbReference>
<dbReference type="CDD" id="cd01736">
    <property type="entry name" value="LSm14_N"/>
    <property type="match status" value="1"/>
</dbReference>
<keyword evidence="9" id="KW-1185">Reference proteome</keyword>